<name>A0A553QDD3_9TELE</name>
<gene>
    <name evidence="4" type="ORF">DNTS_005227</name>
</gene>
<feature type="region of interest" description="Disordered" evidence="2">
    <location>
        <begin position="277"/>
        <end position="330"/>
    </location>
</feature>
<feature type="coiled-coil region" evidence="1">
    <location>
        <begin position="68"/>
        <end position="177"/>
    </location>
</feature>
<evidence type="ECO:0000259" key="3">
    <source>
        <dbReference type="Pfam" id="PF05622"/>
    </source>
</evidence>
<feature type="domain" description="Hook C-terminal" evidence="3">
    <location>
        <begin position="2"/>
        <end position="204"/>
    </location>
</feature>
<reference evidence="4 5" key="1">
    <citation type="journal article" date="2019" name="Sci. Data">
        <title>Hybrid genome assembly and annotation of Danionella translucida.</title>
        <authorList>
            <person name="Kadobianskyi M."/>
            <person name="Schulze L."/>
            <person name="Schuelke M."/>
            <person name="Judkewitz B."/>
        </authorList>
    </citation>
    <scope>NUCLEOTIDE SEQUENCE [LARGE SCALE GENOMIC DNA]</scope>
    <source>
        <strain evidence="4 5">Bolton</strain>
    </source>
</reference>
<dbReference type="GO" id="GO:0005737">
    <property type="term" value="C:cytoplasm"/>
    <property type="evidence" value="ECO:0007669"/>
    <property type="project" value="TreeGrafter"/>
</dbReference>
<dbReference type="AlphaFoldDB" id="A0A553QDD3"/>
<evidence type="ECO:0000256" key="2">
    <source>
        <dbReference type="SAM" id="MobiDB-lite"/>
    </source>
</evidence>
<dbReference type="OrthoDB" id="8934620at2759"/>
<dbReference type="EMBL" id="SRMA01026079">
    <property type="protein sequence ID" value="TRY87926.1"/>
    <property type="molecule type" value="Genomic_DNA"/>
</dbReference>
<dbReference type="GO" id="GO:0008017">
    <property type="term" value="F:microtubule binding"/>
    <property type="evidence" value="ECO:0007669"/>
    <property type="project" value="InterPro"/>
</dbReference>
<keyword evidence="5" id="KW-1185">Reference proteome</keyword>
<protein>
    <recommendedName>
        <fullName evidence="3">Hook C-terminal domain-containing protein</fullName>
    </recommendedName>
</protein>
<dbReference type="InterPro" id="IPR008636">
    <property type="entry name" value="Hook_C"/>
</dbReference>
<evidence type="ECO:0000313" key="4">
    <source>
        <dbReference type="EMBL" id="TRY87926.1"/>
    </source>
</evidence>
<organism evidence="4 5">
    <name type="scientific">Danionella cerebrum</name>
    <dbReference type="NCBI Taxonomy" id="2873325"/>
    <lineage>
        <taxon>Eukaryota</taxon>
        <taxon>Metazoa</taxon>
        <taxon>Chordata</taxon>
        <taxon>Craniata</taxon>
        <taxon>Vertebrata</taxon>
        <taxon>Euteleostomi</taxon>
        <taxon>Actinopterygii</taxon>
        <taxon>Neopterygii</taxon>
        <taxon>Teleostei</taxon>
        <taxon>Ostariophysi</taxon>
        <taxon>Cypriniformes</taxon>
        <taxon>Danionidae</taxon>
        <taxon>Danioninae</taxon>
        <taxon>Danionella</taxon>
    </lineage>
</organism>
<dbReference type="GO" id="GO:0005813">
    <property type="term" value="C:centrosome"/>
    <property type="evidence" value="ECO:0007669"/>
    <property type="project" value="TreeGrafter"/>
</dbReference>
<dbReference type="STRING" id="623744.A0A553QDD3"/>
<dbReference type="GO" id="GO:0030705">
    <property type="term" value="P:cytoskeleton-dependent intracellular transport"/>
    <property type="evidence" value="ECO:0007669"/>
    <property type="project" value="TreeGrafter"/>
</dbReference>
<comment type="caution">
    <text evidence="4">The sequence shown here is derived from an EMBL/GenBank/DDBJ whole genome shotgun (WGS) entry which is preliminary data.</text>
</comment>
<dbReference type="GO" id="GO:0031122">
    <property type="term" value="P:cytoplasmic microtubule organization"/>
    <property type="evidence" value="ECO:0007669"/>
    <property type="project" value="InterPro"/>
</dbReference>
<proteinExistence type="predicted"/>
<evidence type="ECO:0000256" key="1">
    <source>
        <dbReference type="SAM" id="Coils"/>
    </source>
</evidence>
<dbReference type="Proteomes" id="UP000316079">
    <property type="component" value="Unassembled WGS sequence"/>
</dbReference>
<sequence length="668" mass="74806">MKLLKLAQEGSDNEQIALLQSLLEDANARSNELALENRRCNQRLLEGQSQVEELQKSLQENSSKAEDVVLMKRKCQEHLEKLRDATEELKKKSRTIEELENKHSSSVERMEELDEALKKKDEEMKLMEERYKKYLEKAKSVIRTLDPKQNQGSAPEVQALKNQLQERERMLQSLEQKEYDKTKCQRDQEEKLIVSAWYNMRLLTRSSCTRLCAVEGTESRGSREVTVPAAAVAPIPRPVFRSLKEAPLGMALQKKASEERLSGSGSGPVSAQSFLNRQRQATGSRRAYPTAASGGVGRSDRKLPSPFYLPGLTGSAAPGTSRSLQTGDGREQEVFGGTLPHRLDFQRSSHVTQCLRLRSDLKMQYTQQTSALMVLLMFGTAGDLSGFFSGDDAGPPRAAAVHERISALPSALSLYSCAGGRRSRGAVLGALLWSDYDSTVRDSAYVTLNHNSSLPTGSEHDGAFPEPGFDANSWFRVPEMIGRVRPLLSDILFIILIITAVEGFQFNGGFCSSNFLYSFISDEKRVQSRMMSSDSRLFVSCGNRLIIWTLGNLPKQLLWRTVISSITSSPAVRPVFMLILLLMERLFQSHGESMWETAEVMLQRQKSNVERSPPIMMEIAFPTFCLIKDDAGALLFWVWCFHEEDTSEGGRCSLVGTLEQEGEQCETR</sequence>
<accession>A0A553QDD3</accession>
<dbReference type="PANTHER" id="PTHR18947">
    <property type="entry name" value="HOOK PROTEINS"/>
    <property type="match status" value="1"/>
</dbReference>
<dbReference type="GO" id="GO:0051959">
    <property type="term" value="F:dynein light intermediate chain binding"/>
    <property type="evidence" value="ECO:0007669"/>
    <property type="project" value="TreeGrafter"/>
</dbReference>
<dbReference type="PANTHER" id="PTHR18947:SF38">
    <property type="entry name" value="PROTEIN HOOK HOMOLOG 3"/>
    <property type="match status" value="1"/>
</dbReference>
<feature type="coiled-coil region" evidence="1">
    <location>
        <begin position="16"/>
        <end position="43"/>
    </location>
</feature>
<evidence type="ECO:0000313" key="5">
    <source>
        <dbReference type="Proteomes" id="UP000316079"/>
    </source>
</evidence>
<dbReference type="Pfam" id="PF05622">
    <property type="entry name" value="HOOK"/>
    <property type="match status" value="1"/>
</dbReference>
<keyword evidence="1" id="KW-0175">Coiled coil</keyword>